<keyword evidence="5" id="KW-0627">Porphyrin biosynthesis</keyword>
<keyword evidence="3" id="KW-0560">Oxidoreductase</keyword>
<evidence type="ECO:0000313" key="7">
    <source>
        <dbReference type="EMBL" id="GIO66120.1"/>
    </source>
</evidence>
<dbReference type="EMBL" id="BORW01000003">
    <property type="protein sequence ID" value="GIO66120.1"/>
    <property type="molecule type" value="Genomic_DNA"/>
</dbReference>
<organism evidence="7 8">
    <name type="scientific">Paenibacillus cookii</name>
    <dbReference type="NCBI Taxonomy" id="157839"/>
    <lineage>
        <taxon>Bacteria</taxon>
        <taxon>Bacillati</taxon>
        <taxon>Bacillota</taxon>
        <taxon>Bacilli</taxon>
        <taxon>Bacillales</taxon>
        <taxon>Paenibacillaceae</taxon>
        <taxon>Paenibacillus</taxon>
    </lineage>
</organism>
<proteinExistence type="predicted"/>
<evidence type="ECO:0000256" key="3">
    <source>
        <dbReference type="ARBA" id="ARBA00023002"/>
    </source>
</evidence>
<evidence type="ECO:0000256" key="5">
    <source>
        <dbReference type="ARBA" id="ARBA00023244"/>
    </source>
</evidence>
<sequence length="215" mass="23926">MKTYMPVMLDCWGRVCVVVGGGRVAERKVGELLACSAQVKVVSPEVTPVLRRHHEQGELEWIPRGYEAGDLAGAFMAHAAADDPEVNRRVAEEARARGILANVTDRPEAGNFIHPSVLRRGRLVIAVSASGAGPYAASAIRKRLEQEFGTEYETYLDCLYEIRKTVKEQVCDPAARQKLLKKAGGPEMLESLRQDGFGLWSAERIRQWIHDNQEE</sequence>
<comment type="catalytic activity">
    <reaction evidence="6">
        <text>precorrin-2 + NAD(+) = sirohydrochlorin + NADH + 2 H(+)</text>
        <dbReference type="Rhea" id="RHEA:15613"/>
        <dbReference type="ChEBI" id="CHEBI:15378"/>
        <dbReference type="ChEBI" id="CHEBI:57540"/>
        <dbReference type="ChEBI" id="CHEBI:57945"/>
        <dbReference type="ChEBI" id="CHEBI:58351"/>
        <dbReference type="ChEBI" id="CHEBI:58827"/>
        <dbReference type="EC" id="1.3.1.76"/>
    </reaction>
</comment>
<dbReference type="SUPFAM" id="SSF51735">
    <property type="entry name" value="NAD(P)-binding Rossmann-fold domains"/>
    <property type="match status" value="1"/>
</dbReference>
<comment type="caution">
    <text evidence="7">The sequence shown here is derived from an EMBL/GenBank/DDBJ whole genome shotgun (WGS) entry which is preliminary data.</text>
</comment>
<evidence type="ECO:0000256" key="1">
    <source>
        <dbReference type="ARBA" id="ARBA00005010"/>
    </source>
</evidence>
<dbReference type="EC" id="1.3.1.76" evidence="2"/>
<comment type="pathway">
    <text evidence="1">Porphyrin-containing compound metabolism; siroheme biosynthesis; sirohydrochlorin from precorrin-2: step 1/1.</text>
</comment>
<dbReference type="Gene3D" id="1.10.8.610">
    <property type="entry name" value="SirC, precorrin-2 dehydrogenase, C-terminal helical domain-like"/>
    <property type="match status" value="1"/>
</dbReference>
<keyword evidence="8" id="KW-1185">Reference proteome</keyword>
<dbReference type="PANTHER" id="PTHR35330:SF1">
    <property type="entry name" value="SIROHEME BIOSYNTHESIS PROTEIN MET8"/>
    <property type="match status" value="1"/>
</dbReference>
<dbReference type="Pfam" id="PF13241">
    <property type="entry name" value="NAD_binding_7"/>
    <property type="match status" value="1"/>
</dbReference>
<protein>
    <recommendedName>
        <fullName evidence="2">precorrin-2 dehydrogenase</fullName>
        <ecNumber evidence="2">1.3.1.76</ecNumber>
    </recommendedName>
</protein>
<dbReference type="Gene3D" id="3.40.50.720">
    <property type="entry name" value="NAD(P)-binding Rossmann-like Domain"/>
    <property type="match status" value="1"/>
</dbReference>
<evidence type="ECO:0000256" key="2">
    <source>
        <dbReference type="ARBA" id="ARBA00012400"/>
    </source>
</evidence>
<dbReference type="SUPFAM" id="SSF75615">
    <property type="entry name" value="Siroheme synthase middle domains-like"/>
    <property type="match status" value="1"/>
</dbReference>
<dbReference type="InterPro" id="IPR028161">
    <property type="entry name" value="Met8-like"/>
</dbReference>
<evidence type="ECO:0000256" key="4">
    <source>
        <dbReference type="ARBA" id="ARBA00023027"/>
    </source>
</evidence>
<dbReference type="InterPro" id="IPR036291">
    <property type="entry name" value="NAD(P)-bd_dom_sf"/>
</dbReference>
<dbReference type="InterPro" id="IPR006367">
    <property type="entry name" value="Sirohaem_synthase_N"/>
</dbReference>
<reference evidence="7 8" key="1">
    <citation type="submission" date="2021-03" db="EMBL/GenBank/DDBJ databases">
        <title>Antimicrobial resistance genes in bacteria isolated from Japanese honey, and their potential for conferring macrolide and lincosamide resistance in the American foulbrood pathogen Paenibacillus larvae.</title>
        <authorList>
            <person name="Okamoto M."/>
            <person name="Kumagai M."/>
            <person name="Kanamori H."/>
            <person name="Takamatsu D."/>
        </authorList>
    </citation>
    <scope>NUCLEOTIDE SEQUENCE [LARGE SCALE GENOMIC DNA]</scope>
    <source>
        <strain evidence="7 8">J21TS3</strain>
    </source>
</reference>
<dbReference type="RefSeq" id="WP_246536637.1">
    <property type="nucleotide sequence ID" value="NZ_BORW01000003.1"/>
</dbReference>
<accession>A0ABQ4LS71</accession>
<evidence type="ECO:0000313" key="8">
    <source>
        <dbReference type="Proteomes" id="UP000680638"/>
    </source>
</evidence>
<dbReference type="Proteomes" id="UP000680638">
    <property type="component" value="Unassembled WGS sequence"/>
</dbReference>
<dbReference type="PANTHER" id="PTHR35330">
    <property type="entry name" value="SIROHEME BIOSYNTHESIS PROTEIN MET8"/>
    <property type="match status" value="1"/>
</dbReference>
<gene>
    <name evidence="7" type="primary">cysG</name>
    <name evidence="7" type="ORF">J21TS3_09410</name>
</gene>
<keyword evidence="4" id="KW-0520">NAD</keyword>
<name>A0ABQ4LS71_9BACL</name>
<dbReference type="InterPro" id="IPR042518">
    <property type="entry name" value="SirC_C"/>
</dbReference>
<evidence type="ECO:0000256" key="6">
    <source>
        <dbReference type="ARBA" id="ARBA00047561"/>
    </source>
</evidence>
<dbReference type="NCBIfam" id="TIGR01470">
    <property type="entry name" value="cysG_Nterm"/>
    <property type="match status" value="1"/>
</dbReference>